<name>A0AAE1SX59_9SOLA</name>
<evidence type="ECO:0000313" key="4">
    <source>
        <dbReference type="Proteomes" id="UP001291623"/>
    </source>
</evidence>
<accession>A0AAE1SX59</accession>
<keyword evidence="1" id="KW-0732">Signal</keyword>
<dbReference type="InterPro" id="IPR017451">
    <property type="entry name" value="F-box-assoc_interact_dom"/>
</dbReference>
<reference evidence="3" key="1">
    <citation type="submission" date="2023-12" db="EMBL/GenBank/DDBJ databases">
        <title>Genome assembly of Anisodus tanguticus.</title>
        <authorList>
            <person name="Wang Y.-J."/>
        </authorList>
    </citation>
    <scope>NUCLEOTIDE SEQUENCE</scope>
    <source>
        <strain evidence="3">KB-2021</strain>
        <tissue evidence="3">Leaf</tissue>
    </source>
</reference>
<comment type="caution">
    <text evidence="3">The sequence shown here is derived from an EMBL/GenBank/DDBJ whole genome shotgun (WGS) entry which is preliminary data.</text>
</comment>
<keyword evidence="4" id="KW-1185">Reference proteome</keyword>
<evidence type="ECO:0000313" key="3">
    <source>
        <dbReference type="EMBL" id="KAK4376742.1"/>
    </source>
</evidence>
<feature type="signal peptide" evidence="1">
    <location>
        <begin position="1"/>
        <end position="23"/>
    </location>
</feature>
<protein>
    <recommendedName>
        <fullName evidence="2">F-box associated beta-propeller type 3 domain-containing protein</fullName>
    </recommendedName>
</protein>
<sequence>MAKNISVALLFMVSALCVCLSTSQSIECHMETPGIIESSFRGRPEVYELEVYTLGVDEKWRNVGEAPYPLCGSFSNANVNGFVHWLEFINAETSVSIYFFNIDNEEVKSLPTPPGVETPSFCLTLVELGNCLCLSDNGYSEYVDIWWMKEYGIAESWIKDRILMHYIPIDKCDDMYQS</sequence>
<dbReference type="InterPro" id="IPR013187">
    <property type="entry name" value="F-box-assoc_dom_typ3"/>
</dbReference>
<dbReference type="Pfam" id="PF08268">
    <property type="entry name" value="FBA_3"/>
    <property type="match status" value="1"/>
</dbReference>
<feature type="domain" description="F-box associated beta-propeller type 3" evidence="2">
    <location>
        <begin position="44"/>
        <end position="170"/>
    </location>
</feature>
<evidence type="ECO:0000256" key="1">
    <source>
        <dbReference type="SAM" id="SignalP"/>
    </source>
</evidence>
<proteinExistence type="predicted"/>
<gene>
    <name evidence="3" type="ORF">RND71_003038</name>
</gene>
<dbReference type="NCBIfam" id="TIGR01640">
    <property type="entry name" value="F_box_assoc_1"/>
    <property type="match status" value="1"/>
</dbReference>
<organism evidence="3 4">
    <name type="scientific">Anisodus tanguticus</name>
    <dbReference type="NCBI Taxonomy" id="243964"/>
    <lineage>
        <taxon>Eukaryota</taxon>
        <taxon>Viridiplantae</taxon>
        <taxon>Streptophyta</taxon>
        <taxon>Embryophyta</taxon>
        <taxon>Tracheophyta</taxon>
        <taxon>Spermatophyta</taxon>
        <taxon>Magnoliopsida</taxon>
        <taxon>eudicotyledons</taxon>
        <taxon>Gunneridae</taxon>
        <taxon>Pentapetalae</taxon>
        <taxon>asterids</taxon>
        <taxon>lamiids</taxon>
        <taxon>Solanales</taxon>
        <taxon>Solanaceae</taxon>
        <taxon>Solanoideae</taxon>
        <taxon>Hyoscyameae</taxon>
        <taxon>Anisodus</taxon>
    </lineage>
</organism>
<dbReference type="Proteomes" id="UP001291623">
    <property type="component" value="Unassembled WGS sequence"/>
</dbReference>
<feature type="chain" id="PRO_5042013578" description="F-box associated beta-propeller type 3 domain-containing protein" evidence="1">
    <location>
        <begin position="24"/>
        <end position="178"/>
    </location>
</feature>
<evidence type="ECO:0000259" key="2">
    <source>
        <dbReference type="Pfam" id="PF08268"/>
    </source>
</evidence>
<dbReference type="AlphaFoldDB" id="A0AAE1SX59"/>
<dbReference type="EMBL" id="JAVYJV010000002">
    <property type="protein sequence ID" value="KAK4376742.1"/>
    <property type="molecule type" value="Genomic_DNA"/>
</dbReference>